<dbReference type="PROSITE" id="PS51866">
    <property type="entry name" value="MOP"/>
    <property type="match status" value="2"/>
</dbReference>
<dbReference type="InterPro" id="IPR008995">
    <property type="entry name" value="Mo/tungstate-bd_C_term_dom"/>
</dbReference>
<evidence type="ECO:0000256" key="6">
    <source>
        <dbReference type="PIRSR" id="PIRSR005763-1"/>
    </source>
</evidence>
<evidence type="ECO:0000256" key="5">
    <source>
        <dbReference type="PIRNR" id="PIRNR005763"/>
    </source>
</evidence>
<keyword evidence="4" id="KW-0677">Repeat</keyword>
<dbReference type="Gene3D" id="2.40.50.100">
    <property type="match status" value="2"/>
</dbReference>
<dbReference type="PANTHER" id="PTHR30432">
    <property type="entry name" value="TRANSCRIPTIONAL REGULATOR MODE"/>
    <property type="match status" value="1"/>
</dbReference>
<dbReference type="GO" id="GO:0015689">
    <property type="term" value="P:molybdate ion transport"/>
    <property type="evidence" value="ECO:0007669"/>
    <property type="project" value="UniProtKB-UniRule"/>
</dbReference>
<dbReference type="InterPro" id="IPR005116">
    <property type="entry name" value="Transp-assoc_OB_typ1"/>
</dbReference>
<gene>
    <name evidence="8" type="ORF">CA260_06580</name>
</gene>
<keyword evidence="2 5" id="KW-0813">Transport</keyword>
<dbReference type="Proteomes" id="UP000248926">
    <property type="component" value="Unassembled WGS sequence"/>
</dbReference>
<dbReference type="GO" id="GO:0003700">
    <property type="term" value="F:DNA-binding transcription factor activity"/>
    <property type="evidence" value="ECO:0007669"/>
    <property type="project" value="InterPro"/>
</dbReference>
<evidence type="ECO:0000259" key="7">
    <source>
        <dbReference type="PROSITE" id="PS51866"/>
    </source>
</evidence>
<dbReference type="OrthoDB" id="9800709at2"/>
<dbReference type="InterPro" id="IPR000847">
    <property type="entry name" value="LysR_HTH_N"/>
</dbReference>
<feature type="domain" description="Mop" evidence="7">
    <location>
        <begin position="124"/>
        <end position="190"/>
    </location>
</feature>
<proteinExistence type="inferred from homology"/>
<evidence type="ECO:0000256" key="3">
    <source>
        <dbReference type="ARBA" id="ARBA00022505"/>
    </source>
</evidence>
<comment type="caution">
    <text evidence="8">The sequence shown here is derived from an EMBL/GenBank/DDBJ whole genome shotgun (WGS) entry which is preliminary data.</text>
</comment>
<dbReference type="PIRSF" id="PIRSF005763">
    <property type="entry name" value="Txn_reg_ModE"/>
    <property type="match status" value="1"/>
</dbReference>
<sequence length="265" mass="27729">MLSIKGTLGFEANGRNFGGHDRIELLIKIDEAGSIAAAAREVGMSYKGAWEAVDAMNNLAGEPLVLRAVGGRSGGGAVLTPRARRLIEVFQHMEAIHQQFLKQLSSIADNPLSDIELARRFMMKTSARNQLAGTVASVDHGAVNDVVQLDIQGGQRLVATVTHESSVNLGLSPGKNAFALIKASSVMLGLPDASTRLSARNQLPGQVSYVKRGAVNAEVGVQLDGGNVVVAIITDVSLDALQLKEGVAVVAIIKASSIIVGTFAV</sequence>
<feature type="region of interest" description="Required for dimer formation and molybdate binding" evidence="6">
    <location>
        <begin position="125"/>
        <end position="133"/>
    </location>
</feature>
<dbReference type="InterPro" id="IPR004606">
    <property type="entry name" value="Mop_domain"/>
</dbReference>
<dbReference type="SUPFAM" id="SSF46785">
    <property type="entry name" value="Winged helix' DNA-binding domain"/>
    <property type="match status" value="1"/>
</dbReference>
<dbReference type="InterPro" id="IPR036388">
    <property type="entry name" value="WH-like_DNA-bd_sf"/>
</dbReference>
<dbReference type="SUPFAM" id="SSF50331">
    <property type="entry name" value="MOP-like"/>
    <property type="match status" value="2"/>
</dbReference>
<keyword evidence="3 5" id="KW-0500">Molybdenum</keyword>
<accession>A0A328PBV6</accession>
<dbReference type="Gene3D" id="1.10.10.10">
    <property type="entry name" value="Winged helix-like DNA-binding domain superfamily/Winged helix DNA-binding domain"/>
    <property type="match status" value="1"/>
</dbReference>
<dbReference type="AlphaFoldDB" id="A0A328PBV6"/>
<evidence type="ECO:0000256" key="2">
    <source>
        <dbReference type="ARBA" id="ARBA00022448"/>
    </source>
</evidence>
<evidence type="ECO:0000256" key="4">
    <source>
        <dbReference type="ARBA" id="ARBA00022737"/>
    </source>
</evidence>
<dbReference type="GO" id="GO:0030151">
    <property type="term" value="F:molybdenum ion binding"/>
    <property type="evidence" value="ECO:0007669"/>
    <property type="project" value="UniProtKB-UniRule"/>
</dbReference>
<dbReference type="RefSeq" id="WP_111981561.1">
    <property type="nucleotide sequence ID" value="NZ_NFZS01000001.1"/>
</dbReference>
<feature type="domain" description="Mop" evidence="7">
    <location>
        <begin position="196"/>
        <end position="262"/>
    </location>
</feature>
<dbReference type="Pfam" id="PF03459">
    <property type="entry name" value="TOBE"/>
    <property type="match status" value="2"/>
</dbReference>
<evidence type="ECO:0000313" key="8">
    <source>
        <dbReference type="EMBL" id="RAO77534.1"/>
    </source>
</evidence>
<dbReference type="PANTHER" id="PTHR30432:SF1">
    <property type="entry name" value="DNA-BINDING TRANSCRIPTIONAL DUAL REGULATOR MODE"/>
    <property type="match status" value="1"/>
</dbReference>
<organism evidence="8 9">
    <name type="scientific">Dyella jiangningensis</name>
    <dbReference type="NCBI Taxonomy" id="1379159"/>
    <lineage>
        <taxon>Bacteria</taxon>
        <taxon>Pseudomonadati</taxon>
        <taxon>Pseudomonadota</taxon>
        <taxon>Gammaproteobacteria</taxon>
        <taxon>Lysobacterales</taxon>
        <taxon>Rhodanobacteraceae</taxon>
        <taxon>Dyella</taxon>
    </lineage>
</organism>
<name>A0A328PBV6_9GAMM</name>
<comment type="similarity">
    <text evidence="1 5">Belongs to the ModE family.</text>
</comment>
<evidence type="ECO:0000313" key="9">
    <source>
        <dbReference type="Proteomes" id="UP000248926"/>
    </source>
</evidence>
<reference evidence="8 9" key="1">
    <citation type="journal article" date="2018" name="Genet. Mol. Biol.">
        <title>The genome sequence of Dyella jiangningensis FCAV SCS01 from a lignocellulose-decomposing microbial consortium metagenome reveals potential for biotechnological applications.</title>
        <authorList>
            <person name="Desiderato J.G."/>
            <person name="Alvarenga D.O."/>
            <person name="Constancio M.T.L."/>
            <person name="Alves L.M.C."/>
            <person name="Varani A.M."/>
        </authorList>
    </citation>
    <scope>NUCLEOTIDE SEQUENCE [LARGE SCALE GENOMIC DNA]</scope>
    <source>
        <strain evidence="8 9">FCAV SCS01</strain>
    </source>
</reference>
<dbReference type="InterPro" id="IPR036390">
    <property type="entry name" value="WH_DNA-bd_sf"/>
</dbReference>
<dbReference type="NCBIfam" id="TIGR00638">
    <property type="entry name" value="Mop"/>
    <property type="match status" value="2"/>
</dbReference>
<dbReference type="EMBL" id="NFZS01000001">
    <property type="protein sequence ID" value="RAO77534.1"/>
    <property type="molecule type" value="Genomic_DNA"/>
</dbReference>
<protein>
    <submittedName>
        <fullName evidence="8">Molybdenum-dependent transcriptional regulator</fullName>
    </submittedName>
</protein>
<dbReference type="InterPro" id="IPR016462">
    <property type="entry name" value="ModE"/>
</dbReference>
<evidence type="ECO:0000256" key="1">
    <source>
        <dbReference type="ARBA" id="ARBA00008110"/>
    </source>
</evidence>
<dbReference type="Pfam" id="PF00126">
    <property type="entry name" value="HTH_1"/>
    <property type="match status" value="1"/>
</dbReference>
<dbReference type="InterPro" id="IPR051815">
    <property type="entry name" value="Molybdate_resp_trans_reg"/>
</dbReference>
<keyword evidence="9" id="KW-1185">Reference proteome</keyword>